<organism evidence="1">
    <name type="scientific">marine metagenome</name>
    <dbReference type="NCBI Taxonomy" id="408172"/>
    <lineage>
        <taxon>unclassified sequences</taxon>
        <taxon>metagenomes</taxon>
        <taxon>ecological metagenomes</taxon>
    </lineage>
</organism>
<evidence type="ECO:0008006" key="2">
    <source>
        <dbReference type="Google" id="ProtNLM"/>
    </source>
</evidence>
<dbReference type="Gene3D" id="1.25.40.10">
    <property type="entry name" value="Tetratricopeptide repeat domain"/>
    <property type="match status" value="4"/>
</dbReference>
<dbReference type="PANTHER" id="PTHR12558">
    <property type="entry name" value="CELL DIVISION CYCLE 16,23,27"/>
    <property type="match status" value="1"/>
</dbReference>
<dbReference type="AlphaFoldDB" id="A0A381NRD0"/>
<dbReference type="SUPFAM" id="SSF48452">
    <property type="entry name" value="TPR-like"/>
    <property type="match status" value="3"/>
</dbReference>
<dbReference type="GO" id="GO:0051301">
    <property type="term" value="P:cell division"/>
    <property type="evidence" value="ECO:0007669"/>
    <property type="project" value="TreeGrafter"/>
</dbReference>
<reference evidence="1" key="1">
    <citation type="submission" date="2018-05" db="EMBL/GenBank/DDBJ databases">
        <authorList>
            <person name="Lanie J.A."/>
            <person name="Ng W.-L."/>
            <person name="Kazmierczak K.M."/>
            <person name="Andrzejewski T.M."/>
            <person name="Davidsen T.M."/>
            <person name="Wayne K.J."/>
            <person name="Tettelin H."/>
            <person name="Glass J.I."/>
            <person name="Rusch D."/>
            <person name="Podicherti R."/>
            <person name="Tsui H.-C.T."/>
            <person name="Winkler M.E."/>
        </authorList>
    </citation>
    <scope>NUCLEOTIDE SEQUENCE</scope>
</reference>
<sequence>MRNKSSLIFLIQTIIIVCHPVSGFSESSSNALKVKTHYGTFQLPVPTLRLPELPELPLVSVSETAFPELPDWHYPRFIPDDPSWLDRSGKFYKEGIVHLFRGDLNVALKRFQTVTDDYPETPWFTPSWFWQGQITAKQNKYAQAEKTLTFFLDSLEQNNSSALYVDFQNFGRYTLAWLALKQKKYKEALAVIKKYEAEISIKKIRIQLLYLKYLTYVKLKKSDQIFFVLESMTQQFEYDFEHMVRLAEHYFVEKRWQELADLVADKATKPEFYNDLQMEHFLWLGAAAEMSLKQWSQAKKTMMSLKEFGVRNPDQLARAWLRLHLATGQYEQAWEKWQEINDDLLREQSLRELMQHAAKSGKYNFLLKKQPGLKSVAKSWRAWQGEMELIYAYLYLSLGQRKKANQWLQWSFNHSLETADEQSSLIVHEESIYLRTVIQLLAAEHRKAFQDLKQLLEDYSASTRLSDYYFWYGVMLYEIDKSPMNAIMAMRQVDRQGERDDDRWYLLGKVNHDQQKWNPAIFAFTNLKKLHPASEFLEEGLYLQAGAHFEQKKYNSALEILNELRSTFDPLKKPVREIHLRVRILIAMKRYEQADDVLRRKIEQYSDFSLIKLRVEVLKYIEDPRRILSVTGVGLGLSTSEDHGFLFFHRANALYDTQKYDEAITYYNLALKNPPQGSERVIRYRILKIQYELGRIPEMLKGAEKFLQQSKVDTYSFKILHLLGNYFMKRKQKEKAAPYLNQLVVNYKKSVRQEELAPEKRVEQIVLIGELYNELAKYELAERWLNQALKSMETVPDGRKKWQLHILREKGLALFEQQKHAQALAANLKVLYLDRGLSEQKSYALNLRIASSYDQLERSSDAMAIYRKMLKKFKNAERQQEVEKLLNSLTQ</sequence>
<accession>A0A381NRD0</accession>
<dbReference type="Pfam" id="PF13181">
    <property type="entry name" value="TPR_8"/>
    <property type="match status" value="1"/>
</dbReference>
<proteinExistence type="predicted"/>
<dbReference type="EMBL" id="UINC01000499">
    <property type="protein sequence ID" value="SUZ56388.1"/>
    <property type="molecule type" value="Genomic_DNA"/>
</dbReference>
<name>A0A381NRD0_9ZZZZ</name>
<dbReference type="SMART" id="SM00028">
    <property type="entry name" value="TPR"/>
    <property type="match status" value="7"/>
</dbReference>
<protein>
    <recommendedName>
        <fullName evidence="2">Tetratricopeptide repeat protein</fullName>
    </recommendedName>
</protein>
<gene>
    <name evidence="1" type="ORF">METZ01_LOCUS9242</name>
</gene>
<dbReference type="InterPro" id="IPR019734">
    <property type="entry name" value="TPR_rpt"/>
</dbReference>
<evidence type="ECO:0000313" key="1">
    <source>
        <dbReference type="EMBL" id="SUZ56388.1"/>
    </source>
</evidence>
<dbReference type="InterPro" id="IPR011990">
    <property type="entry name" value="TPR-like_helical_dom_sf"/>
</dbReference>
<dbReference type="PANTHER" id="PTHR12558:SF44">
    <property type="entry name" value="TETRATRICOPEPTIDE REPEAT-CONTAINING PROTEIN"/>
    <property type="match status" value="1"/>
</dbReference>